<protein>
    <recommendedName>
        <fullName evidence="3">N-acetyltransferase domain-containing protein</fullName>
    </recommendedName>
</protein>
<dbReference type="PANTHER" id="PTHR43877">
    <property type="entry name" value="AMINOALKYLPHOSPHONATE N-ACETYLTRANSFERASE-RELATED-RELATED"/>
    <property type="match status" value="1"/>
</dbReference>
<dbReference type="SUPFAM" id="SSF55729">
    <property type="entry name" value="Acyl-CoA N-acyltransferases (Nat)"/>
    <property type="match status" value="1"/>
</dbReference>
<dbReference type="Proteomes" id="UP000178776">
    <property type="component" value="Chromosome"/>
</dbReference>
<reference evidence="4 5" key="1">
    <citation type="submission" date="2016-10" db="EMBL/GenBank/DDBJ databases">
        <title>Chromobacterium muskegensis sp. nov., an insecticidal bacterium isolated from Sphagnum bogs.</title>
        <authorList>
            <person name="Sparks M.E."/>
            <person name="Blackburn M.B."/>
            <person name="Gundersen-Rindal D.E."/>
            <person name="Mitchell A."/>
            <person name="Farrar R."/>
            <person name="Kuhar D."/>
        </authorList>
    </citation>
    <scope>NUCLEOTIDE SEQUENCE [LARGE SCALE GENOMIC DNA]</scope>
    <source>
        <strain evidence="4 5">21-1</strain>
    </source>
</reference>
<keyword evidence="2" id="KW-0012">Acyltransferase</keyword>
<evidence type="ECO:0000313" key="4">
    <source>
        <dbReference type="EMBL" id="AOZ48578.1"/>
    </source>
</evidence>
<proteinExistence type="predicted"/>
<dbReference type="KEGG" id="cvc:BKX93_00295"/>
<evidence type="ECO:0000256" key="1">
    <source>
        <dbReference type="ARBA" id="ARBA00022679"/>
    </source>
</evidence>
<keyword evidence="1" id="KW-0808">Transferase</keyword>
<evidence type="ECO:0000256" key="2">
    <source>
        <dbReference type="ARBA" id="ARBA00023315"/>
    </source>
</evidence>
<dbReference type="PROSITE" id="PS51186">
    <property type="entry name" value="GNAT"/>
    <property type="match status" value="1"/>
</dbReference>
<dbReference type="STRING" id="1108595.BKX93_00295"/>
<feature type="domain" description="N-acetyltransferase" evidence="3">
    <location>
        <begin position="2"/>
        <end position="165"/>
    </location>
</feature>
<dbReference type="AlphaFoldDB" id="A0A1D9LBC0"/>
<dbReference type="PANTHER" id="PTHR43877:SF2">
    <property type="entry name" value="AMINOALKYLPHOSPHONATE N-ACETYLTRANSFERASE-RELATED"/>
    <property type="match status" value="1"/>
</dbReference>
<gene>
    <name evidence="4" type="ORF">BKX93_00295</name>
</gene>
<dbReference type="CDD" id="cd04301">
    <property type="entry name" value="NAT_SF"/>
    <property type="match status" value="1"/>
</dbReference>
<dbReference type="InterPro" id="IPR000182">
    <property type="entry name" value="GNAT_dom"/>
</dbReference>
<dbReference type="GeneID" id="68839663"/>
<dbReference type="Pfam" id="PF00583">
    <property type="entry name" value="Acetyltransf_1"/>
    <property type="match status" value="1"/>
</dbReference>
<sequence>MFTLRPLAETDSLEQLTELLHRAYAQLAAMGLHYTAVDQSVAVTRRRIASGHCLLAWRGNELAGTITVHHPQPASPCPQFRQPDGAVLMQFGVDPAWQGCGLGSQLMDAAEAWARSQCYLRIRLDTAQPASHLVERYGKRGYRVEAPLQWPDKAYASVVMVKELEKELEAAAATRTSVCAATN</sequence>
<dbReference type="InterPro" id="IPR050832">
    <property type="entry name" value="Bact_Acetyltransf"/>
</dbReference>
<evidence type="ECO:0000259" key="3">
    <source>
        <dbReference type="PROSITE" id="PS51186"/>
    </source>
</evidence>
<organism evidence="4 5">
    <name type="scientific">Chromobacterium vaccinii</name>
    <dbReference type="NCBI Taxonomy" id="1108595"/>
    <lineage>
        <taxon>Bacteria</taxon>
        <taxon>Pseudomonadati</taxon>
        <taxon>Pseudomonadota</taxon>
        <taxon>Betaproteobacteria</taxon>
        <taxon>Neisseriales</taxon>
        <taxon>Chromobacteriaceae</taxon>
        <taxon>Chromobacterium</taxon>
    </lineage>
</organism>
<evidence type="ECO:0000313" key="5">
    <source>
        <dbReference type="Proteomes" id="UP000178776"/>
    </source>
</evidence>
<dbReference type="Gene3D" id="3.40.630.30">
    <property type="match status" value="1"/>
</dbReference>
<dbReference type="EMBL" id="CP017707">
    <property type="protein sequence ID" value="AOZ48578.1"/>
    <property type="molecule type" value="Genomic_DNA"/>
</dbReference>
<dbReference type="InterPro" id="IPR016181">
    <property type="entry name" value="Acyl_CoA_acyltransferase"/>
</dbReference>
<name>A0A1D9LBC0_9NEIS</name>
<dbReference type="GO" id="GO:0016747">
    <property type="term" value="F:acyltransferase activity, transferring groups other than amino-acyl groups"/>
    <property type="evidence" value="ECO:0007669"/>
    <property type="project" value="InterPro"/>
</dbReference>
<accession>A0A1D9LBC0</accession>
<dbReference type="RefSeq" id="WP_070978106.1">
    <property type="nucleotide sequence ID" value="NZ_CP017707.1"/>
</dbReference>